<evidence type="ECO:0000313" key="5">
    <source>
        <dbReference type="Proteomes" id="UP000660339"/>
    </source>
</evidence>
<name>A0A8J3L509_9ACTN</name>
<protein>
    <recommendedName>
        <fullName evidence="3">Putative hydro-lyase Cme02nite_08170</fullName>
        <ecNumber evidence="3">4.2.1.-</ecNumber>
    </recommendedName>
</protein>
<dbReference type="Proteomes" id="UP000660339">
    <property type="component" value="Unassembled WGS sequence"/>
</dbReference>
<evidence type="ECO:0000313" key="4">
    <source>
        <dbReference type="EMBL" id="GIG12485.1"/>
    </source>
</evidence>
<dbReference type="Pfam" id="PF07286">
    <property type="entry name" value="D-Glu_cyclase"/>
    <property type="match status" value="1"/>
</dbReference>
<dbReference type="Gene3D" id="3.40.1640.10">
    <property type="entry name" value="PSTPO5379-like"/>
    <property type="match status" value="1"/>
</dbReference>
<dbReference type="HAMAP" id="MF_01830">
    <property type="entry name" value="Hydro_lyase"/>
    <property type="match status" value="1"/>
</dbReference>
<accession>A0A8J3L509</accession>
<comment type="similarity">
    <text evidence="1 3">Belongs to the D-glutamate cyclase family.</text>
</comment>
<dbReference type="GO" id="GO:0016829">
    <property type="term" value="F:lyase activity"/>
    <property type="evidence" value="ECO:0007669"/>
    <property type="project" value="UniProtKB-KW"/>
</dbReference>
<dbReference type="Gene3D" id="3.30.2040.10">
    <property type="entry name" value="PSTPO5379-like domain"/>
    <property type="match status" value="1"/>
</dbReference>
<dbReference type="AlphaFoldDB" id="A0A8J3L509"/>
<keyword evidence="5" id="KW-1185">Reference proteome</keyword>
<dbReference type="EC" id="4.2.1.-" evidence="3"/>
<gene>
    <name evidence="4" type="ORF">Cme02nite_08170</name>
</gene>
<dbReference type="EMBL" id="BONJ01000001">
    <property type="protein sequence ID" value="GIG12485.1"/>
    <property type="molecule type" value="Genomic_DNA"/>
</dbReference>
<sequence length="264" mass="28289">MNDPRTARMRFRTGLKASTSGFAPGFTQANLIAVPAGLAADVEGFMHANAQACPLLERTEPGAWTSLLAPDADLRTDLPAYLVRQHGELVAEVTDVLAWWREDLVTFLLGCSFTFENALLAAGVPVRHLARGSTVPMYRTNVDCMPVGRMRGPLVVSMRPIPADLVGLAEQITARYPEMHGAPVHVGDPAAIGIADLDRPDYGQPVTAHPGDVPVFWACGVTPQAALLAAAPDLAISHAPGHMFITDLPDERFRTASPDERDPA</sequence>
<dbReference type="RefSeq" id="WP_166385107.1">
    <property type="nucleotide sequence ID" value="NZ_BAAATT010000033.1"/>
</dbReference>
<dbReference type="PANTHER" id="PTHR32022:SF10">
    <property type="entry name" value="D-GLUTAMATE CYCLASE, MITOCHONDRIAL"/>
    <property type="match status" value="1"/>
</dbReference>
<evidence type="ECO:0000256" key="1">
    <source>
        <dbReference type="ARBA" id="ARBA00007896"/>
    </source>
</evidence>
<reference evidence="4" key="1">
    <citation type="submission" date="2021-01" db="EMBL/GenBank/DDBJ databases">
        <title>Whole genome shotgun sequence of Catellatospora methionotrophica NBRC 14553.</title>
        <authorList>
            <person name="Komaki H."/>
            <person name="Tamura T."/>
        </authorList>
    </citation>
    <scope>NUCLEOTIDE SEQUENCE</scope>
    <source>
        <strain evidence="4">NBRC 14553</strain>
    </source>
</reference>
<dbReference type="PANTHER" id="PTHR32022">
    <property type="entry name" value="D-GLUTAMATE CYCLASE, MITOCHONDRIAL"/>
    <property type="match status" value="1"/>
</dbReference>
<evidence type="ECO:0000256" key="2">
    <source>
        <dbReference type="ARBA" id="ARBA00023239"/>
    </source>
</evidence>
<dbReference type="InterPro" id="IPR016938">
    <property type="entry name" value="UPF0317"/>
</dbReference>
<organism evidence="4 5">
    <name type="scientific">Catellatospora methionotrophica</name>
    <dbReference type="NCBI Taxonomy" id="121620"/>
    <lineage>
        <taxon>Bacteria</taxon>
        <taxon>Bacillati</taxon>
        <taxon>Actinomycetota</taxon>
        <taxon>Actinomycetes</taxon>
        <taxon>Micromonosporales</taxon>
        <taxon>Micromonosporaceae</taxon>
        <taxon>Catellatospora</taxon>
    </lineage>
</organism>
<evidence type="ECO:0000256" key="3">
    <source>
        <dbReference type="HAMAP-Rule" id="MF_01830"/>
    </source>
</evidence>
<dbReference type="InterPro" id="IPR038021">
    <property type="entry name" value="Putative_hydro-lyase"/>
</dbReference>
<dbReference type="PIRSF" id="PIRSF029755">
    <property type="entry name" value="UCP029755"/>
    <property type="match status" value="1"/>
</dbReference>
<keyword evidence="2 3" id="KW-0456">Lyase</keyword>
<dbReference type="SUPFAM" id="SSF160920">
    <property type="entry name" value="PSTPO5379-like"/>
    <property type="match status" value="1"/>
</dbReference>
<dbReference type="InterPro" id="IPR009906">
    <property type="entry name" value="D-Glu_cyclase"/>
</dbReference>
<proteinExistence type="inferred from homology"/>
<dbReference type="FunFam" id="3.30.2040.10:FF:000001">
    <property type="entry name" value="D-glutamate cyclase, mitochondrial"/>
    <property type="match status" value="1"/>
</dbReference>
<comment type="caution">
    <text evidence="4">The sequence shown here is derived from an EMBL/GenBank/DDBJ whole genome shotgun (WGS) entry which is preliminary data.</text>
</comment>
<dbReference type="NCBIfam" id="NF003969">
    <property type="entry name" value="PRK05463.1"/>
    <property type="match status" value="1"/>
</dbReference>